<comment type="caution">
    <text evidence="3">The sequence shown here is derived from an EMBL/GenBank/DDBJ whole genome shotgun (WGS) entry which is preliminary data.</text>
</comment>
<dbReference type="Proteomes" id="UP000465304">
    <property type="component" value="Unassembled WGS sequence"/>
</dbReference>
<keyword evidence="2" id="KW-1133">Transmembrane helix</keyword>
<keyword evidence="2" id="KW-0472">Membrane</keyword>
<evidence type="ECO:0000256" key="1">
    <source>
        <dbReference type="SAM" id="MobiDB-lite"/>
    </source>
</evidence>
<feature type="region of interest" description="Disordered" evidence="1">
    <location>
        <begin position="1"/>
        <end position="65"/>
    </location>
</feature>
<feature type="compositionally biased region" description="Pro residues" evidence="1">
    <location>
        <begin position="33"/>
        <end position="61"/>
    </location>
</feature>
<dbReference type="AlphaFoldDB" id="A0A7I9ZF54"/>
<name>A0A7I9ZF54_9MYCO</name>
<accession>A0A7I9ZF54</accession>
<evidence type="ECO:0000256" key="2">
    <source>
        <dbReference type="SAM" id="Phobius"/>
    </source>
</evidence>
<evidence type="ECO:0000313" key="4">
    <source>
        <dbReference type="Proteomes" id="UP000465304"/>
    </source>
</evidence>
<keyword evidence="4" id="KW-1185">Reference proteome</keyword>
<organism evidence="3 4">
    <name type="scientific">Mycolicibacterium hippocampi</name>
    <dbReference type="NCBI Taxonomy" id="659824"/>
    <lineage>
        <taxon>Bacteria</taxon>
        <taxon>Bacillati</taxon>
        <taxon>Actinomycetota</taxon>
        <taxon>Actinomycetes</taxon>
        <taxon>Mycobacteriales</taxon>
        <taxon>Mycobacteriaceae</taxon>
        <taxon>Mycolicibacterium</taxon>
    </lineage>
</organism>
<keyword evidence="2" id="KW-0812">Transmembrane</keyword>
<gene>
    <name evidence="3" type="ORF">MHIP_00370</name>
</gene>
<protein>
    <submittedName>
        <fullName evidence="3">Uncharacterized protein</fullName>
    </submittedName>
</protein>
<feature type="transmembrane region" description="Helical" evidence="2">
    <location>
        <begin position="72"/>
        <end position="93"/>
    </location>
</feature>
<proteinExistence type="predicted"/>
<feature type="region of interest" description="Disordered" evidence="1">
    <location>
        <begin position="99"/>
        <end position="122"/>
    </location>
</feature>
<reference evidence="3 4" key="1">
    <citation type="journal article" date="2019" name="Emerg. Microbes Infect.">
        <title>Comprehensive subspecies identification of 175 nontuberculous mycobacteria species based on 7547 genomic profiles.</title>
        <authorList>
            <person name="Matsumoto Y."/>
            <person name="Kinjo T."/>
            <person name="Motooka D."/>
            <person name="Nabeya D."/>
            <person name="Jung N."/>
            <person name="Uechi K."/>
            <person name="Horii T."/>
            <person name="Iida T."/>
            <person name="Fujita J."/>
            <person name="Nakamura S."/>
        </authorList>
    </citation>
    <scope>NUCLEOTIDE SEQUENCE [LARGE SCALE GENOMIC DNA]</scope>
    <source>
        <strain evidence="3 4">JCM 30996</strain>
    </source>
</reference>
<sequence>MPSGSGPNLAVPDPTGAVYPGGMTAGGKTQAYVPPPNGGPYGPPPGPGPSGYGPPAPPPVLQPRRPGRLRTALAAAGIILAVVLAASALVVALTTRVDSNDSNNAAPSAGDPAASSSPASTEQADRALCAAIGPLMSEYSTTAKAWFALGQPGTPARDGALPKFISDTEDWVARVEVAMKEHPGVQPRFTRTLERHIDDLWLLVNNIEPGPEKSYDSAAWTDSLIAYGGPQSICDSLGAGW</sequence>
<evidence type="ECO:0000313" key="3">
    <source>
        <dbReference type="EMBL" id="GFG99553.1"/>
    </source>
</evidence>
<feature type="compositionally biased region" description="Low complexity" evidence="1">
    <location>
        <begin position="99"/>
        <end position="120"/>
    </location>
</feature>
<dbReference type="EMBL" id="BLLB01000001">
    <property type="protein sequence ID" value="GFG99553.1"/>
    <property type="molecule type" value="Genomic_DNA"/>
</dbReference>